<keyword evidence="2" id="KW-1185">Reference proteome</keyword>
<accession>A0A074X9J2</accession>
<proteinExistence type="predicted"/>
<evidence type="ECO:0000313" key="1">
    <source>
        <dbReference type="EMBL" id="KEQ82170.1"/>
    </source>
</evidence>
<sequence length="56" mass="6414">MVLILFLLVHLIISSGYFLYFSCKVFLSALPSAVLPFEIVIAFCSNPFQLVQWFRA</sequence>
<organism evidence="1 2">
    <name type="scientific">Aureobasidium pullulans EXF-150</name>
    <dbReference type="NCBI Taxonomy" id="1043002"/>
    <lineage>
        <taxon>Eukaryota</taxon>
        <taxon>Fungi</taxon>
        <taxon>Dikarya</taxon>
        <taxon>Ascomycota</taxon>
        <taxon>Pezizomycotina</taxon>
        <taxon>Dothideomycetes</taxon>
        <taxon>Dothideomycetidae</taxon>
        <taxon>Dothideales</taxon>
        <taxon>Saccotheciaceae</taxon>
        <taxon>Aureobasidium</taxon>
    </lineage>
</organism>
<evidence type="ECO:0000313" key="2">
    <source>
        <dbReference type="Proteomes" id="UP000030706"/>
    </source>
</evidence>
<dbReference type="AlphaFoldDB" id="A0A074X9J2"/>
<reference evidence="1 2" key="1">
    <citation type="journal article" date="2014" name="BMC Genomics">
        <title>Genome sequencing of four Aureobasidium pullulans varieties: biotechnological potential, stress tolerance, and description of new species.</title>
        <authorList>
            <person name="Gostin Ar C."/>
            <person name="Ohm R.A."/>
            <person name="Kogej T."/>
            <person name="Sonjak S."/>
            <person name="Turk M."/>
            <person name="Zajc J."/>
            <person name="Zalar P."/>
            <person name="Grube M."/>
            <person name="Sun H."/>
            <person name="Han J."/>
            <person name="Sharma A."/>
            <person name="Chiniquy J."/>
            <person name="Ngan C.Y."/>
            <person name="Lipzen A."/>
            <person name="Barry K."/>
            <person name="Grigoriev I.V."/>
            <person name="Gunde-Cimerman N."/>
        </authorList>
    </citation>
    <scope>NUCLEOTIDE SEQUENCE [LARGE SCALE GENOMIC DNA]</scope>
    <source>
        <strain evidence="1 2">EXF-150</strain>
    </source>
</reference>
<dbReference type="RefSeq" id="XP_029758357.1">
    <property type="nucleotide sequence ID" value="XM_029910191.1"/>
</dbReference>
<gene>
    <name evidence="1" type="ORF">M438DRAFT_56960</name>
</gene>
<dbReference type="HOGENOM" id="CLU_3013827_0_0_1"/>
<dbReference type="EMBL" id="KL584988">
    <property type="protein sequence ID" value="KEQ82170.1"/>
    <property type="molecule type" value="Genomic_DNA"/>
</dbReference>
<dbReference type="GeneID" id="40752497"/>
<dbReference type="Proteomes" id="UP000030706">
    <property type="component" value="Unassembled WGS sequence"/>
</dbReference>
<protein>
    <submittedName>
        <fullName evidence="1">Uncharacterized protein</fullName>
    </submittedName>
</protein>
<name>A0A074X9J2_AURPU</name>